<comment type="catalytic activity">
    <reaction evidence="1">
        <text>Thiol-dependent hydrolysis of ester, thioester, amide, peptide and isopeptide bonds formed by the C-terminal Gly of ubiquitin (a 76-residue protein attached to proteins as an intracellular targeting signal).</text>
        <dbReference type="EC" id="3.4.19.12"/>
    </reaction>
</comment>
<protein>
    <recommendedName>
        <fullName evidence="4">ubiquitinyl hydrolase 1</fullName>
        <ecNumber evidence="4">3.4.19.12</ecNumber>
    </recommendedName>
</protein>
<evidence type="ECO:0000256" key="1">
    <source>
        <dbReference type="ARBA" id="ARBA00000707"/>
    </source>
</evidence>
<evidence type="ECO:0000256" key="10">
    <source>
        <dbReference type="ARBA" id="ARBA00022989"/>
    </source>
</evidence>
<sequence length="875" mass="97657">QVILWFLAGFRWVRFSEGRLFACLSRTLVMQSQRPRELTILDEGVDDASVAFDVSRGTTPAHSLNTSRARTPEGRGRFSPYRSPANLEPTDDDRFAMQRPRELNILDEGVDDASIAFDVSRGTTPRGSPRTTSKNSRNTSRAQTPEGRGSFVPISAGNLEPTDDDLGSFLDSLSAKKDTRDADSPDFQRVQLEWQASLAQASSDAPVDQQPSINRHQSDASRAIALFPAEDSDLGTNSARLADPGRQDSKRSYNMNKTLGDLDNQRQRQANPENIGPCGIYHEKQVGSLCALHCVNNLLQGPRVTEDHLRQTAEQLDEAELRLTGGRALDYGNARKNGNYNIQVVQIVLSGLGFQMQSTRGVVEVRGETGFIINKAKHWFTLRKLGNEWFDLNSFLDNPEHYTPTSLQEHITDVQNQGYHIFTVRGTFPATPLDEDPALLDTAIRECLRPLGHKADSIKSILDSDADKAKVTKKPEIYKPNAALMFLTDWFNGGKVRQKEQKKQIQESNRVKSAEKAKETVRDQSILGNIISRLDADGDGIFDVSDLDDLVAADIEDGFAVEDNDNHWPIFCALQVALALLLWLVMAVKEYSGDGAFNFLQELAGLETLVPGQTSVLVYRDCVSHRWDVWRWLSYQFTHGNFTHIGMNCFIILVAGCPLEAFQGTLRTMIFFNLGVMSGALTSMVWNIHAELVGMSAGCYALLLAHISELVLNWRHTKFRWVKLILLLVVIGVDTANVQLTQVKGAHKAGDLVVSHSAHVAGGITGLLGGIIIGRNLVLQRRERCIQLVAVLLLAGFYAYHLSYVVTQWPPQSSVEPEAWCWVRQVWNVTRFGDEKFHCVKCATDDCISRWSAERWIKAADFDTCLYRDSFSEAK</sequence>
<dbReference type="InterPro" id="IPR033865">
    <property type="entry name" value="Ataxin-3"/>
</dbReference>
<feature type="chain" id="PRO_5035596491" description="ubiquitinyl hydrolase 1" evidence="19">
    <location>
        <begin position="19"/>
        <end position="875"/>
    </location>
</feature>
<feature type="transmembrane region" description="Helical" evidence="18">
    <location>
        <begin position="753"/>
        <end position="773"/>
    </location>
</feature>
<feature type="domain" description="Josephin" evidence="21">
    <location>
        <begin position="277"/>
        <end position="439"/>
    </location>
</feature>
<dbReference type="GO" id="GO:0006508">
    <property type="term" value="P:proteolysis"/>
    <property type="evidence" value="ECO:0007669"/>
    <property type="project" value="UniProtKB-KW"/>
</dbReference>
<organism evidence="23 24">
    <name type="scientific">Polarella glacialis</name>
    <name type="common">Dinoflagellate</name>
    <dbReference type="NCBI Taxonomy" id="89957"/>
    <lineage>
        <taxon>Eukaryota</taxon>
        <taxon>Sar</taxon>
        <taxon>Alveolata</taxon>
        <taxon>Dinophyceae</taxon>
        <taxon>Suessiales</taxon>
        <taxon>Suessiaceae</taxon>
        <taxon>Polarella</taxon>
    </lineage>
</organism>
<feature type="active site" evidence="15 16">
    <location>
        <position position="393"/>
    </location>
</feature>
<keyword evidence="13" id="KW-0804">Transcription</keyword>
<dbReference type="Proteomes" id="UP000626109">
    <property type="component" value="Unassembled WGS sequence"/>
</dbReference>
<dbReference type="EC" id="3.4.19.12" evidence="4"/>
<feature type="domain" description="EF-hand" evidence="20">
    <location>
        <begin position="522"/>
        <end position="557"/>
    </location>
</feature>
<evidence type="ECO:0000256" key="19">
    <source>
        <dbReference type="SAM" id="SignalP"/>
    </source>
</evidence>
<dbReference type="GO" id="GO:0004843">
    <property type="term" value="F:cysteine-type deubiquitinase activity"/>
    <property type="evidence" value="ECO:0007669"/>
    <property type="project" value="UniProtKB-EC"/>
</dbReference>
<feature type="transmembrane region" description="Helical" evidence="18">
    <location>
        <begin position="785"/>
        <end position="806"/>
    </location>
</feature>
<evidence type="ECO:0000256" key="18">
    <source>
        <dbReference type="SAM" id="Phobius"/>
    </source>
</evidence>
<evidence type="ECO:0000313" key="24">
    <source>
        <dbReference type="Proteomes" id="UP000626109"/>
    </source>
</evidence>
<comment type="subcellular location">
    <subcellularLocation>
        <location evidence="3">Membrane</location>
        <topology evidence="3">Multi-pass membrane protein</topology>
    </subcellularLocation>
    <subcellularLocation>
        <location evidence="2">Nucleus</location>
    </subcellularLocation>
</comment>
<feature type="transmembrane region" description="Helical" evidence="18">
    <location>
        <begin position="724"/>
        <end position="741"/>
    </location>
</feature>
<evidence type="ECO:0000259" key="21">
    <source>
        <dbReference type="PROSITE" id="PS50957"/>
    </source>
</evidence>
<dbReference type="InterPro" id="IPR035952">
    <property type="entry name" value="Rhomboid-like_sf"/>
</dbReference>
<accession>A0A813KAF4</accession>
<dbReference type="PANTHER" id="PTHR14159:SF0">
    <property type="entry name" value="ATAXIN-3-RELATED"/>
    <property type="match status" value="1"/>
</dbReference>
<feature type="region of interest" description="Disordered" evidence="17">
    <location>
        <begin position="228"/>
        <end position="254"/>
    </location>
</feature>
<dbReference type="PANTHER" id="PTHR14159">
    <property type="entry name" value="ATAXIN-3-RELATED"/>
    <property type="match status" value="1"/>
</dbReference>
<dbReference type="Gene3D" id="1.20.1540.10">
    <property type="entry name" value="Rhomboid-like"/>
    <property type="match status" value="1"/>
</dbReference>
<feature type="compositionally biased region" description="Low complexity" evidence="17">
    <location>
        <begin position="120"/>
        <end position="133"/>
    </location>
</feature>
<dbReference type="AlphaFoldDB" id="A0A813KAF4"/>
<dbReference type="Pfam" id="PF02099">
    <property type="entry name" value="Josephin"/>
    <property type="match status" value="1"/>
</dbReference>
<dbReference type="GO" id="GO:0004252">
    <property type="term" value="F:serine-type endopeptidase activity"/>
    <property type="evidence" value="ECO:0007669"/>
    <property type="project" value="InterPro"/>
</dbReference>
<evidence type="ECO:0000256" key="12">
    <source>
        <dbReference type="ARBA" id="ARBA00023136"/>
    </source>
</evidence>
<dbReference type="InterPro" id="IPR022764">
    <property type="entry name" value="Peptidase_S54_rhomboid_dom"/>
</dbReference>
<dbReference type="SUPFAM" id="SSF144091">
    <property type="entry name" value="Rhomboid-like"/>
    <property type="match status" value="1"/>
</dbReference>
<reference evidence="23" key="1">
    <citation type="submission" date="2021-02" db="EMBL/GenBank/DDBJ databases">
        <authorList>
            <person name="Dougan E. K."/>
            <person name="Rhodes N."/>
            <person name="Thang M."/>
            <person name="Chan C."/>
        </authorList>
    </citation>
    <scope>NUCLEOTIDE SEQUENCE</scope>
</reference>
<evidence type="ECO:0000256" key="9">
    <source>
        <dbReference type="ARBA" id="ARBA00022807"/>
    </source>
</evidence>
<feature type="active site" description="Nucleophile" evidence="15">
    <location>
        <position position="290"/>
    </location>
</feature>
<evidence type="ECO:0000256" key="15">
    <source>
        <dbReference type="PIRSR" id="PIRSR633865-1"/>
    </source>
</evidence>
<feature type="region of interest" description="Disordered" evidence="17">
    <location>
        <begin position="116"/>
        <end position="167"/>
    </location>
</feature>
<keyword evidence="12 18" id="KW-0472">Membrane</keyword>
<dbReference type="Gene3D" id="3.90.70.40">
    <property type="match status" value="1"/>
</dbReference>
<keyword evidence="8 16" id="KW-0378">Hydrolase</keyword>
<keyword evidence="10 18" id="KW-1133">Transmembrane helix</keyword>
<evidence type="ECO:0000256" key="8">
    <source>
        <dbReference type="ARBA" id="ARBA00022801"/>
    </source>
</evidence>
<evidence type="ECO:0000256" key="17">
    <source>
        <dbReference type="SAM" id="MobiDB-lite"/>
    </source>
</evidence>
<feature type="active site" evidence="16">
    <location>
        <position position="378"/>
    </location>
</feature>
<evidence type="ECO:0000256" key="13">
    <source>
        <dbReference type="ARBA" id="ARBA00023163"/>
    </source>
</evidence>
<feature type="transmembrane region" description="Helical" evidence="18">
    <location>
        <begin position="692"/>
        <end position="712"/>
    </location>
</feature>
<dbReference type="GO" id="GO:0005509">
    <property type="term" value="F:calcium ion binding"/>
    <property type="evidence" value="ECO:0007669"/>
    <property type="project" value="InterPro"/>
</dbReference>
<keyword evidence="14" id="KW-0539">Nucleus</keyword>
<evidence type="ECO:0000256" key="6">
    <source>
        <dbReference type="ARBA" id="ARBA00022692"/>
    </source>
</evidence>
<feature type="non-terminal residue" evidence="23">
    <location>
        <position position="875"/>
    </location>
</feature>
<feature type="compositionally biased region" description="Polar residues" evidence="17">
    <location>
        <begin position="58"/>
        <end position="69"/>
    </location>
</feature>
<keyword evidence="19" id="KW-0732">Signal</keyword>
<keyword evidence="7" id="KW-0833">Ubl conjugation pathway</keyword>
<comment type="caution">
    <text evidence="23">The sequence shown here is derived from an EMBL/GenBank/DDBJ whole genome shotgun (WGS) entry which is preliminary data.</text>
</comment>
<dbReference type="GO" id="GO:0016020">
    <property type="term" value="C:membrane"/>
    <property type="evidence" value="ECO:0007669"/>
    <property type="project" value="UniProtKB-SubCell"/>
</dbReference>
<keyword evidence="5" id="KW-0645">Protease</keyword>
<evidence type="ECO:0000313" key="22">
    <source>
        <dbReference type="EMBL" id="CAE8697994.1"/>
    </source>
</evidence>
<keyword evidence="11" id="KW-0805">Transcription regulation</keyword>
<feature type="compositionally biased region" description="Polar residues" evidence="17">
    <location>
        <begin position="134"/>
        <end position="143"/>
    </location>
</feature>
<dbReference type="PROSITE" id="PS50222">
    <property type="entry name" value="EF_HAND_2"/>
    <property type="match status" value="1"/>
</dbReference>
<name>A0A813KAF4_POLGL</name>
<proteinExistence type="predicted"/>
<evidence type="ECO:0000256" key="5">
    <source>
        <dbReference type="ARBA" id="ARBA00022670"/>
    </source>
</evidence>
<dbReference type="EMBL" id="CAJNNW010028905">
    <property type="protein sequence ID" value="CAE8698244.1"/>
    <property type="molecule type" value="Genomic_DNA"/>
</dbReference>
<evidence type="ECO:0000256" key="3">
    <source>
        <dbReference type="ARBA" id="ARBA00004141"/>
    </source>
</evidence>
<evidence type="ECO:0000256" key="2">
    <source>
        <dbReference type="ARBA" id="ARBA00004123"/>
    </source>
</evidence>
<keyword evidence="9" id="KW-0788">Thiol protease</keyword>
<dbReference type="Gene3D" id="1.10.287.10">
    <property type="entry name" value="S15/NS1, RNA-binding"/>
    <property type="match status" value="1"/>
</dbReference>
<evidence type="ECO:0000313" key="23">
    <source>
        <dbReference type="EMBL" id="CAE8698244.1"/>
    </source>
</evidence>
<dbReference type="InterPro" id="IPR002048">
    <property type="entry name" value="EF_hand_dom"/>
</dbReference>
<gene>
    <name evidence="22" type="ORF">PGLA2088_LOCUS30517</name>
    <name evidence="23" type="ORF">PGLA2088_LOCUS30634</name>
</gene>
<dbReference type="SMART" id="SM01246">
    <property type="entry name" value="Josephin"/>
    <property type="match status" value="1"/>
</dbReference>
<dbReference type="GO" id="GO:0016579">
    <property type="term" value="P:protein deubiquitination"/>
    <property type="evidence" value="ECO:0007669"/>
    <property type="project" value="InterPro"/>
</dbReference>
<evidence type="ECO:0000259" key="20">
    <source>
        <dbReference type="PROSITE" id="PS50222"/>
    </source>
</evidence>
<feature type="region of interest" description="Disordered" evidence="17">
    <location>
        <begin position="58"/>
        <end position="92"/>
    </location>
</feature>
<dbReference type="PROSITE" id="PS50957">
    <property type="entry name" value="JOSEPHIN"/>
    <property type="match status" value="1"/>
</dbReference>
<keyword evidence="6 18" id="KW-0812">Transmembrane</keyword>
<feature type="signal peptide" evidence="19">
    <location>
        <begin position="1"/>
        <end position="18"/>
    </location>
</feature>
<evidence type="ECO:0000256" key="16">
    <source>
        <dbReference type="PROSITE-ProRule" id="PRU00331"/>
    </source>
</evidence>
<dbReference type="Pfam" id="PF01694">
    <property type="entry name" value="Rhomboid"/>
    <property type="match status" value="1"/>
</dbReference>
<dbReference type="InterPro" id="IPR006155">
    <property type="entry name" value="Josephin"/>
</dbReference>
<evidence type="ECO:0000256" key="11">
    <source>
        <dbReference type="ARBA" id="ARBA00023015"/>
    </source>
</evidence>
<evidence type="ECO:0000256" key="7">
    <source>
        <dbReference type="ARBA" id="ARBA00022786"/>
    </source>
</evidence>
<feature type="active site" evidence="16">
    <location>
        <position position="290"/>
    </location>
</feature>
<dbReference type="GO" id="GO:0005634">
    <property type="term" value="C:nucleus"/>
    <property type="evidence" value="ECO:0007669"/>
    <property type="project" value="UniProtKB-SubCell"/>
</dbReference>
<feature type="active site" description="Proton acceptor" evidence="15">
    <location>
        <position position="378"/>
    </location>
</feature>
<dbReference type="EMBL" id="CAJNNW010028852">
    <property type="protein sequence ID" value="CAE8697994.1"/>
    <property type="molecule type" value="Genomic_DNA"/>
</dbReference>
<feature type="transmembrane region" description="Helical" evidence="18">
    <location>
        <begin position="669"/>
        <end position="686"/>
    </location>
</feature>
<evidence type="ECO:0000256" key="4">
    <source>
        <dbReference type="ARBA" id="ARBA00012759"/>
    </source>
</evidence>
<evidence type="ECO:0000256" key="14">
    <source>
        <dbReference type="ARBA" id="ARBA00023242"/>
    </source>
</evidence>